<sequence length="295" mass="31968">MRAGLRLIGLALALLVSGCDDDQKKPDPAPAQRAAGPAPGRPNQVERRNFVWRLVPPTEALETVEQALSHRELPSRATLDVASLVAGFVYDVPAPRDAPYDVHTTLLRSPWNESGWLLHVAVRSADGSKLTNLTSDEGVAIEFDPTEVARARPIGGDRVAMSADGKLAQTLYELTPARPWAQRRDARAQIHLGTVQLHWRTASANEPSSLARAIAVTAVDDVEKIDSETRFAIAAAAFGLVLRGDRAVRDFDYSDVEMLAAPPAARDPDGRRARMLAAVRSADHTVSGVPERSRE</sequence>
<keyword evidence="4" id="KW-1185">Reference proteome</keyword>
<feature type="domain" description="Uncharacterized protein YfbK C-terminal" evidence="2">
    <location>
        <begin position="187"/>
        <end position="283"/>
    </location>
</feature>
<comment type="caution">
    <text evidence="3">The sequence shown here is derived from an EMBL/GenBank/DDBJ whole genome shotgun (WGS) entry which is preliminary data.</text>
</comment>
<dbReference type="Proteomes" id="UP000681075">
    <property type="component" value="Unassembled WGS sequence"/>
</dbReference>
<reference evidence="3" key="1">
    <citation type="submission" date="2021-02" db="EMBL/GenBank/DDBJ databases">
        <title>Genome sequence of Rhodospirillales sp. strain TMPK1 isolated from soil.</title>
        <authorList>
            <person name="Nakai R."/>
            <person name="Kusada H."/>
            <person name="Tamaki H."/>
        </authorList>
    </citation>
    <scope>NUCLEOTIDE SEQUENCE</scope>
    <source>
        <strain evidence="3">TMPK1</strain>
    </source>
</reference>
<gene>
    <name evidence="3" type="ORF">TMPK1_27790</name>
</gene>
<proteinExistence type="predicted"/>
<evidence type="ECO:0000256" key="1">
    <source>
        <dbReference type="SAM" id="MobiDB-lite"/>
    </source>
</evidence>
<dbReference type="Pfam" id="PF12034">
    <property type="entry name" value="YfbK_C"/>
    <property type="match status" value="1"/>
</dbReference>
<dbReference type="PROSITE" id="PS51257">
    <property type="entry name" value="PROKAR_LIPOPROTEIN"/>
    <property type="match status" value="1"/>
</dbReference>
<dbReference type="InterPro" id="IPR021908">
    <property type="entry name" value="YfbK_C"/>
</dbReference>
<feature type="compositionally biased region" description="Low complexity" evidence="1">
    <location>
        <begin position="30"/>
        <end position="42"/>
    </location>
</feature>
<dbReference type="EMBL" id="BOPV01000001">
    <property type="protein sequence ID" value="GIL40542.1"/>
    <property type="molecule type" value="Genomic_DNA"/>
</dbReference>
<dbReference type="RefSeq" id="WP_420243648.1">
    <property type="nucleotide sequence ID" value="NZ_BOPV01000001.1"/>
</dbReference>
<accession>A0A8S8XEW3</accession>
<name>A0A8S8XEW3_9PROT</name>
<evidence type="ECO:0000313" key="4">
    <source>
        <dbReference type="Proteomes" id="UP000681075"/>
    </source>
</evidence>
<feature type="region of interest" description="Disordered" evidence="1">
    <location>
        <begin position="21"/>
        <end position="44"/>
    </location>
</feature>
<evidence type="ECO:0000259" key="2">
    <source>
        <dbReference type="Pfam" id="PF12034"/>
    </source>
</evidence>
<dbReference type="AlphaFoldDB" id="A0A8S8XEW3"/>
<organism evidence="3 4">
    <name type="scientific">Roseiterribacter gracilis</name>
    <dbReference type="NCBI Taxonomy" id="2812848"/>
    <lineage>
        <taxon>Bacteria</taxon>
        <taxon>Pseudomonadati</taxon>
        <taxon>Pseudomonadota</taxon>
        <taxon>Alphaproteobacteria</taxon>
        <taxon>Rhodospirillales</taxon>
        <taxon>Roseiterribacteraceae</taxon>
        <taxon>Roseiterribacter</taxon>
    </lineage>
</organism>
<evidence type="ECO:0000313" key="3">
    <source>
        <dbReference type="EMBL" id="GIL40542.1"/>
    </source>
</evidence>
<protein>
    <recommendedName>
        <fullName evidence="2">Uncharacterized protein YfbK C-terminal domain-containing protein</fullName>
    </recommendedName>
</protein>